<dbReference type="InterPro" id="IPR002970">
    <property type="entry name" value="Tick_his-bd"/>
</dbReference>
<dbReference type="GO" id="GO:0030682">
    <property type="term" value="P:symbiont-mediated perturbation of host defenses"/>
    <property type="evidence" value="ECO:0007669"/>
    <property type="project" value="InterPro"/>
</dbReference>
<accession>A0A0K8RNN7</accession>
<dbReference type="AlphaFoldDB" id="A0A0K8RNN7"/>
<feature type="signal peptide" evidence="1">
    <location>
        <begin position="1"/>
        <end position="20"/>
    </location>
</feature>
<evidence type="ECO:0000256" key="1">
    <source>
        <dbReference type="SAM" id="SignalP"/>
    </source>
</evidence>
<dbReference type="InterPro" id="IPR012674">
    <property type="entry name" value="Calycin"/>
</dbReference>
<keyword evidence="1" id="KW-0732">Signal</keyword>
<reference evidence="2" key="1">
    <citation type="submission" date="2012-12" db="EMBL/GenBank/DDBJ databases">
        <title>Identification and characterization of a phenylalanine ammonia-lyase gene family in Isatis indigotica Fort.</title>
        <authorList>
            <person name="Liu Q."/>
            <person name="Chen J."/>
            <person name="Zhou X."/>
            <person name="Di P."/>
            <person name="Xiao Y."/>
            <person name="Xuan H."/>
            <person name="Zhang L."/>
            <person name="Chen W."/>
        </authorList>
    </citation>
    <scope>NUCLEOTIDE SEQUENCE</scope>
    <source>
        <tissue evidence="2">Salivary gland</tissue>
    </source>
</reference>
<organism evidence="2">
    <name type="scientific">Ixodes ricinus</name>
    <name type="common">Common tick</name>
    <name type="synonym">Acarus ricinus</name>
    <dbReference type="NCBI Taxonomy" id="34613"/>
    <lineage>
        <taxon>Eukaryota</taxon>
        <taxon>Metazoa</taxon>
        <taxon>Ecdysozoa</taxon>
        <taxon>Arthropoda</taxon>
        <taxon>Chelicerata</taxon>
        <taxon>Arachnida</taxon>
        <taxon>Acari</taxon>
        <taxon>Parasitiformes</taxon>
        <taxon>Ixodida</taxon>
        <taxon>Ixodoidea</taxon>
        <taxon>Ixodidae</taxon>
        <taxon>Ixodinae</taxon>
        <taxon>Ixodes</taxon>
    </lineage>
</organism>
<name>A0A0K8RNN7_IXORI</name>
<dbReference type="SUPFAM" id="SSF50814">
    <property type="entry name" value="Lipocalins"/>
    <property type="match status" value="1"/>
</dbReference>
<sequence>MKVLVLAPCLFATLMGVSLAAKNPFIDDYWQASVALGSFEKAWEAINKKGVYYLMLTTSPRPYDCVDFNVKEAFTSPKAIHYDVTMYNASIPFTYEYKGTALVLRDVRGIESTIEWIRKEGGHVHKTQVLYTEKDSKCFVLFYPDSKDYELWVYDTETGFIPRCCEFAFTFVTYEVETHLNFNYDICKHVS</sequence>
<dbReference type="EMBL" id="GADI01001604">
    <property type="protein sequence ID" value="JAA72204.1"/>
    <property type="molecule type" value="mRNA"/>
</dbReference>
<dbReference type="Pfam" id="PF02098">
    <property type="entry name" value="His_binding"/>
    <property type="match status" value="1"/>
</dbReference>
<dbReference type="GO" id="GO:0043176">
    <property type="term" value="F:amine binding"/>
    <property type="evidence" value="ECO:0007669"/>
    <property type="project" value="InterPro"/>
</dbReference>
<dbReference type="Gene3D" id="2.40.128.20">
    <property type="match status" value="1"/>
</dbReference>
<feature type="chain" id="PRO_5005518510" evidence="1">
    <location>
        <begin position="21"/>
        <end position="191"/>
    </location>
</feature>
<protein>
    <submittedName>
        <fullName evidence="2">Putative salivary lipocalin</fullName>
    </submittedName>
</protein>
<proteinExistence type="evidence at transcript level"/>
<evidence type="ECO:0000313" key="2">
    <source>
        <dbReference type="EMBL" id="JAA72204.1"/>
    </source>
</evidence>